<proteinExistence type="predicted"/>
<dbReference type="AlphaFoldDB" id="A0A1Y1BIS1"/>
<sequence length="42" mass="4483">MSESLNTTRPTGATPAGSRFPERPARGATPRERAPKAPHDIP</sequence>
<reference evidence="2 3" key="1">
    <citation type="journal article" date="2017" name="Genome Announc.">
        <title>Complete Genome Sequence of Burkholderia stabilis FERMP-21014.</title>
        <authorList>
            <person name="Konishi K."/>
            <person name="Kumagai T."/>
            <person name="Sakasegawa S."/>
            <person name="Tamura T."/>
        </authorList>
    </citation>
    <scope>NUCLEOTIDE SEQUENCE [LARGE SCALE GENOMIC DNA]</scope>
    <source>
        <strain evidence="2 3">FERMP-21014</strain>
    </source>
</reference>
<gene>
    <name evidence="2" type="ORF">BSFP_026660</name>
</gene>
<feature type="compositionally biased region" description="Basic and acidic residues" evidence="1">
    <location>
        <begin position="20"/>
        <end position="42"/>
    </location>
</feature>
<dbReference type="EMBL" id="AP018111">
    <property type="protein sequence ID" value="BAX59822.1"/>
    <property type="molecule type" value="Genomic_DNA"/>
</dbReference>
<protein>
    <submittedName>
        <fullName evidence="2">Uncharacterized protein</fullName>
    </submittedName>
</protein>
<feature type="region of interest" description="Disordered" evidence="1">
    <location>
        <begin position="1"/>
        <end position="42"/>
    </location>
</feature>
<evidence type="ECO:0000313" key="2">
    <source>
        <dbReference type="EMBL" id="BAX59822.1"/>
    </source>
</evidence>
<evidence type="ECO:0000256" key="1">
    <source>
        <dbReference type="SAM" id="MobiDB-lite"/>
    </source>
</evidence>
<name>A0A1Y1BIS1_9BURK</name>
<dbReference type="Proteomes" id="UP000218432">
    <property type="component" value="Chromosome 1"/>
</dbReference>
<evidence type="ECO:0000313" key="3">
    <source>
        <dbReference type="Proteomes" id="UP000218432"/>
    </source>
</evidence>
<accession>A0A1Y1BIS1</accession>
<feature type="compositionally biased region" description="Polar residues" evidence="1">
    <location>
        <begin position="1"/>
        <end position="11"/>
    </location>
</feature>
<organism evidence="2 3">
    <name type="scientific">Burkholderia stabilis</name>
    <dbReference type="NCBI Taxonomy" id="95485"/>
    <lineage>
        <taxon>Bacteria</taxon>
        <taxon>Pseudomonadati</taxon>
        <taxon>Pseudomonadota</taxon>
        <taxon>Betaproteobacteria</taxon>
        <taxon>Burkholderiales</taxon>
        <taxon>Burkholderiaceae</taxon>
        <taxon>Burkholderia</taxon>
        <taxon>Burkholderia cepacia complex</taxon>
    </lineage>
</organism>